<feature type="chain" id="PRO_5045596385" description="Mid2 domain-containing protein" evidence="7">
    <location>
        <begin position="20"/>
        <end position="271"/>
    </location>
</feature>
<evidence type="ECO:0008006" key="10">
    <source>
        <dbReference type="Google" id="ProtNLM"/>
    </source>
</evidence>
<name>A0ABR4P387_9HELO</name>
<evidence type="ECO:0000256" key="6">
    <source>
        <dbReference type="SAM" id="Phobius"/>
    </source>
</evidence>
<comment type="subcellular location">
    <subcellularLocation>
        <location evidence="1">Membrane</location>
        <topology evidence="1">Single-pass membrane protein</topology>
    </subcellularLocation>
</comment>
<gene>
    <name evidence="8" type="ORF">PVAG01_10775</name>
</gene>
<feature type="compositionally biased region" description="Low complexity" evidence="5">
    <location>
        <begin position="150"/>
        <end position="169"/>
    </location>
</feature>
<evidence type="ECO:0000256" key="1">
    <source>
        <dbReference type="ARBA" id="ARBA00004167"/>
    </source>
</evidence>
<organism evidence="8 9">
    <name type="scientific">Phlyctema vagabunda</name>
    <dbReference type="NCBI Taxonomy" id="108571"/>
    <lineage>
        <taxon>Eukaryota</taxon>
        <taxon>Fungi</taxon>
        <taxon>Dikarya</taxon>
        <taxon>Ascomycota</taxon>
        <taxon>Pezizomycotina</taxon>
        <taxon>Leotiomycetes</taxon>
        <taxon>Helotiales</taxon>
        <taxon>Dermateaceae</taxon>
        <taxon>Phlyctema</taxon>
    </lineage>
</organism>
<evidence type="ECO:0000313" key="8">
    <source>
        <dbReference type="EMBL" id="KAL3417765.1"/>
    </source>
</evidence>
<keyword evidence="3 6" id="KW-1133">Transmembrane helix</keyword>
<evidence type="ECO:0000256" key="5">
    <source>
        <dbReference type="SAM" id="MobiDB-lite"/>
    </source>
</evidence>
<feature type="region of interest" description="Disordered" evidence="5">
    <location>
        <begin position="150"/>
        <end position="191"/>
    </location>
</feature>
<dbReference type="InterPro" id="IPR051694">
    <property type="entry name" value="Immunoregulatory_rcpt-like"/>
</dbReference>
<reference evidence="8 9" key="1">
    <citation type="submission" date="2024-06" db="EMBL/GenBank/DDBJ databases">
        <title>Complete genome of Phlyctema vagabunda strain 19-DSS-EL-015.</title>
        <authorList>
            <person name="Fiorenzani C."/>
        </authorList>
    </citation>
    <scope>NUCLEOTIDE SEQUENCE [LARGE SCALE GENOMIC DNA]</scope>
    <source>
        <strain evidence="8 9">19-DSS-EL-015</strain>
    </source>
</reference>
<keyword evidence="4 6" id="KW-0472">Membrane</keyword>
<dbReference type="EMBL" id="JBFCZG010000010">
    <property type="protein sequence ID" value="KAL3417765.1"/>
    <property type="molecule type" value="Genomic_DNA"/>
</dbReference>
<evidence type="ECO:0000256" key="3">
    <source>
        <dbReference type="ARBA" id="ARBA00022989"/>
    </source>
</evidence>
<keyword evidence="2 6" id="KW-0812">Transmembrane</keyword>
<keyword evidence="9" id="KW-1185">Reference proteome</keyword>
<feature type="region of interest" description="Disordered" evidence="5">
    <location>
        <begin position="242"/>
        <end position="271"/>
    </location>
</feature>
<feature type="compositionally biased region" description="Pro residues" evidence="5">
    <location>
        <begin position="262"/>
        <end position="271"/>
    </location>
</feature>
<evidence type="ECO:0000256" key="7">
    <source>
        <dbReference type="SAM" id="SignalP"/>
    </source>
</evidence>
<feature type="compositionally biased region" description="Polar residues" evidence="5">
    <location>
        <begin position="174"/>
        <end position="191"/>
    </location>
</feature>
<proteinExistence type="predicted"/>
<evidence type="ECO:0000313" key="9">
    <source>
        <dbReference type="Proteomes" id="UP001629113"/>
    </source>
</evidence>
<protein>
    <recommendedName>
        <fullName evidence="10">Mid2 domain-containing protein</fullName>
    </recommendedName>
</protein>
<dbReference type="Proteomes" id="UP001629113">
    <property type="component" value="Unassembled WGS sequence"/>
</dbReference>
<comment type="caution">
    <text evidence="8">The sequence shown here is derived from an EMBL/GenBank/DDBJ whole genome shotgun (WGS) entry which is preliminary data.</text>
</comment>
<dbReference type="PANTHER" id="PTHR15549:SF30">
    <property type="entry name" value="MID2 DOMAIN-CONTAINING PROTEIN"/>
    <property type="match status" value="1"/>
</dbReference>
<feature type="transmembrane region" description="Helical" evidence="6">
    <location>
        <begin position="197"/>
        <end position="220"/>
    </location>
</feature>
<evidence type="ECO:0000256" key="2">
    <source>
        <dbReference type="ARBA" id="ARBA00022692"/>
    </source>
</evidence>
<accession>A0ABR4P387</accession>
<feature type="signal peptide" evidence="7">
    <location>
        <begin position="1"/>
        <end position="19"/>
    </location>
</feature>
<dbReference type="PANTHER" id="PTHR15549">
    <property type="entry name" value="PAIRED IMMUNOGLOBULIN-LIKE TYPE 2 RECEPTOR"/>
    <property type="match status" value="1"/>
</dbReference>
<sequence>MARLLLFAVFLISCSFALADDGFINPPEESTENSLPSNYQVYKVGDILEVSWSTEAAVVDLIINQRDSPATQIDRPPNSEALTRNSYSWKITTDGSDGGSKFDLALNNNFNFILFQRNATSPIATSAYFNITNATVDQYGSIISASTSSTLLPTSTTSPTTLSTTTSASVIDSPPSSTSTVLAPESSSTGLSTSTKIGLGAGLGVAGVALIASLGIWYMIRLKRKKPQAAVAPVPPNSFVRDKFAQDNWSPPSELGAHAHVPPRPAPSELP</sequence>
<evidence type="ECO:0000256" key="4">
    <source>
        <dbReference type="ARBA" id="ARBA00023136"/>
    </source>
</evidence>
<keyword evidence="7" id="KW-0732">Signal</keyword>